<dbReference type="Proteomes" id="UP000054383">
    <property type="component" value="Unassembled WGS sequence"/>
</dbReference>
<dbReference type="InterPro" id="IPR036423">
    <property type="entry name" value="SOD-like_Cu/Zn_dom_sf"/>
</dbReference>
<feature type="chain" id="PRO_5006711126" description="superoxide dismutase" evidence="9">
    <location>
        <begin position="17"/>
        <end position="248"/>
    </location>
</feature>
<evidence type="ECO:0000313" key="12">
    <source>
        <dbReference type="Proteomes" id="UP000054383"/>
    </source>
</evidence>
<evidence type="ECO:0000259" key="10">
    <source>
        <dbReference type="Pfam" id="PF00080"/>
    </source>
</evidence>
<keyword evidence="6" id="KW-0049">Antioxidant</keyword>
<name>A0A0U1LNZ7_TALIS</name>
<comment type="subcellular location">
    <subcellularLocation>
        <location evidence="1">Cell envelope</location>
    </subcellularLocation>
    <subcellularLocation>
        <location evidence="2">Secreted</location>
    </subcellularLocation>
</comment>
<feature type="compositionally biased region" description="Low complexity" evidence="8">
    <location>
        <begin position="191"/>
        <end position="219"/>
    </location>
</feature>
<dbReference type="FunFam" id="2.60.40.200:FF:000007">
    <property type="entry name" value="Cell surface Cu-only superoxide dismutase 5"/>
    <property type="match status" value="1"/>
</dbReference>
<feature type="region of interest" description="Disordered" evidence="8">
    <location>
        <begin position="190"/>
        <end position="219"/>
    </location>
</feature>
<sequence>MYRPVVLVSLALSVIAQQFTEAPVITDNEDIVYTASLFDSTSSTIRGNISATAGPDGVGLWFRVSLTGLPDNVGPFPYHVHINKVPSDGNCTATGSHLDPYNRTEVPPCNSSQPATCQVGDLSGKHGAATLASGLNDFYSEYTDYYLSDRPESISFIGNRSIVVHAANGTRLNCGNFVLGSGEMVVPFAQPSSSSASIPPKTVTPVATPASSSATPTPTSVIVKGAASKLSGMSLGGLVMVIAAFVPF</sequence>
<keyword evidence="12" id="KW-1185">Reference proteome</keyword>
<feature type="domain" description="Superoxide dismutase copper/zinc binding" evidence="10">
    <location>
        <begin position="46"/>
        <end position="168"/>
    </location>
</feature>
<gene>
    <name evidence="11" type="ORF">PISL3812_02125</name>
</gene>
<dbReference type="AlphaFoldDB" id="A0A0U1LNZ7"/>
<evidence type="ECO:0000256" key="1">
    <source>
        <dbReference type="ARBA" id="ARBA00004196"/>
    </source>
</evidence>
<organism evidence="11 12">
    <name type="scientific">Talaromyces islandicus</name>
    <name type="common">Penicillium islandicum</name>
    <dbReference type="NCBI Taxonomy" id="28573"/>
    <lineage>
        <taxon>Eukaryota</taxon>
        <taxon>Fungi</taxon>
        <taxon>Dikarya</taxon>
        <taxon>Ascomycota</taxon>
        <taxon>Pezizomycotina</taxon>
        <taxon>Eurotiomycetes</taxon>
        <taxon>Eurotiomycetidae</taxon>
        <taxon>Eurotiales</taxon>
        <taxon>Trichocomaceae</taxon>
        <taxon>Talaromyces</taxon>
        <taxon>Talaromyces sect. Islandici</taxon>
    </lineage>
</organism>
<dbReference type="Pfam" id="PF00080">
    <property type="entry name" value="Sod_Cu"/>
    <property type="match status" value="1"/>
</dbReference>
<evidence type="ECO:0000256" key="7">
    <source>
        <dbReference type="ARBA" id="ARBA00049204"/>
    </source>
</evidence>
<evidence type="ECO:0000256" key="5">
    <source>
        <dbReference type="ARBA" id="ARBA00022525"/>
    </source>
</evidence>
<proteinExistence type="inferred from homology"/>
<dbReference type="GO" id="GO:0004784">
    <property type="term" value="F:superoxide dismutase activity"/>
    <property type="evidence" value="ECO:0007669"/>
    <property type="project" value="UniProtKB-EC"/>
</dbReference>
<accession>A0A0U1LNZ7</accession>
<evidence type="ECO:0000256" key="3">
    <source>
        <dbReference type="ARBA" id="ARBA00010457"/>
    </source>
</evidence>
<evidence type="ECO:0000313" key="11">
    <source>
        <dbReference type="EMBL" id="CRG84960.1"/>
    </source>
</evidence>
<dbReference type="OMA" id="FTYHIHV"/>
<comment type="catalytic activity">
    <reaction evidence="7">
        <text>2 superoxide + 2 H(+) = H2O2 + O2</text>
        <dbReference type="Rhea" id="RHEA:20696"/>
        <dbReference type="ChEBI" id="CHEBI:15378"/>
        <dbReference type="ChEBI" id="CHEBI:15379"/>
        <dbReference type="ChEBI" id="CHEBI:16240"/>
        <dbReference type="ChEBI" id="CHEBI:18421"/>
        <dbReference type="EC" id="1.15.1.1"/>
    </reaction>
</comment>
<dbReference type="InterPro" id="IPR001424">
    <property type="entry name" value="SOD_Cu_Zn_dom"/>
</dbReference>
<evidence type="ECO:0000256" key="4">
    <source>
        <dbReference type="ARBA" id="ARBA00012682"/>
    </source>
</evidence>
<evidence type="ECO:0000256" key="6">
    <source>
        <dbReference type="ARBA" id="ARBA00022862"/>
    </source>
</evidence>
<dbReference type="OrthoDB" id="159229at2759"/>
<evidence type="ECO:0000256" key="9">
    <source>
        <dbReference type="SAM" id="SignalP"/>
    </source>
</evidence>
<feature type="signal peptide" evidence="9">
    <location>
        <begin position="1"/>
        <end position="16"/>
    </location>
</feature>
<evidence type="ECO:0000256" key="8">
    <source>
        <dbReference type="SAM" id="MobiDB-lite"/>
    </source>
</evidence>
<comment type="similarity">
    <text evidence="3">Belongs to the Cu-Zn superoxide dismutase family.</text>
</comment>
<dbReference type="EMBL" id="CVMT01000002">
    <property type="protein sequence ID" value="CRG84960.1"/>
    <property type="molecule type" value="Genomic_DNA"/>
</dbReference>
<protein>
    <recommendedName>
        <fullName evidence="4">superoxide dismutase</fullName>
        <ecNumber evidence="4">1.15.1.1</ecNumber>
    </recommendedName>
</protein>
<evidence type="ECO:0000256" key="2">
    <source>
        <dbReference type="ARBA" id="ARBA00004613"/>
    </source>
</evidence>
<keyword evidence="5" id="KW-0964">Secreted</keyword>
<dbReference type="Gene3D" id="2.60.40.200">
    <property type="entry name" value="Superoxide dismutase, copper/zinc binding domain"/>
    <property type="match status" value="1"/>
</dbReference>
<dbReference type="STRING" id="28573.A0A0U1LNZ7"/>
<dbReference type="SUPFAM" id="SSF49329">
    <property type="entry name" value="Cu,Zn superoxide dismutase-like"/>
    <property type="match status" value="1"/>
</dbReference>
<dbReference type="GO" id="GO:0046872">
    <property type="term" value="F:metal ion binding"/>
    <property type="evidence" value="ECO:0007669"/>
    <property type="project" value="InterPro"/>
</dbReference>
<dbReference type="EC" id="1.15.1.1" evidence="4"/>
<dbReference type="GO" id="GO:0005576">
    <property type="term" value="C:extracellular region"/>
    <property type="evidence" value="ECO:0007669"/>
    <property type="project" value="UniProtKB-SubCell"/>
</dbReference>
<keyword evidence="9" id="KW-0732">Signal</keyword>
<reference evidence="11 12" key="1">
    <citation type="submission" date="2015-04" db="EMBL/GenBank/DDBJ databases">
        <authorList>
            <person name="Syromyatnikov M.Y."/>
            <person name="Popov V.N."/>
        </authorList>
    </citation>
    <scope>NUCLEOTIDE SEQUENCE [LARGE SCALE GENOMIC DNA]</scope>
    <source>
        <strain evidence="11">WF-38-12</strain>
    </source>
</reference>